<keyword evidence="2 3" id="KW-0456">Lyase</keyword>
<feature type="region of interest" description="Phosphopantothenate--cysteine ligase" evidence="3">
    <location>
        <begin position="192"/>
        <end position="401"/>
    </location>
</feature>
<dbReference type="GO" id="GO:0010181">
    <property type="term" value="F:FMN binding"/>
    <property type="evidence" value="ECO:0007669"/>
    <property type="project" value="UniProtKB-UniRule"/>
</dbReference>
<feature type="binding site" evidence="3">
    <location>
        <position position="280"/>
    </location>
    <ligand>
        <name>CTP</name>
        <dbReference type="ChEBI" id="CHEBI:37563"/>
    </ligand>
</feature>
<comment type="caution">
    <text evidence="3">Lacks conserved residue(s) required for the propagation of feature annotation.</text>
</comment>
<evidence type="ECO:0000256" key="4">
    <source>
        <dbReference type="RuleBase" id="RU364078"/>
    </source>
</evidence>
<dbReference type="InterPro" id="IPR005252">
    <property type="entry name" value="CoaBC"/>
</dbReference>
<dbReference type="InterPro" id="IPR003382">
    <property type="entry name" value="Flavoprotein"/>
</dbReference>
<dbReference type="Proteomes" id="UP000297475">
    <property type="component" value="Unassembled WGS sequence"/>
</dbReference>
<evidence type="ECO:0000256" key="1">
    <source>
        <dbReference type="ARBA" id="ARBA00022793"/>
    </source>
</evidence>
<comment type="caution">
    <text evidence="7">The sequence shown here is derived from an EMBL/GenBank/DDBJ whole genome shotgun (WGS) entry which is preliminary data.</text>
</comment>
<evidence type="ECO:0000259" key="6">
    <source>
        <dbReference type="Pfam" id="PF04127"/>
    </source>
</evidence>
<dbReference type="InterPro" id="IPR036551">
    <property type="entry name" value="Flavin_trans-like"/>
</dbReference>
<comment type="function">
    <text evidence="3">Catalyzes two sequential steps in the biosynthesis of coenzyme A. In the first step cysteine is conjugated to 4'-phosphopantothenate to form 4-phosphopantothenoylcysteine. In the second step the latter compound is decarboxylated to form 4'-phosphopantotheine.</text>
</comment>
<keyword evidence="1 3" id="KW-0210">Decarboxylase</keyword>
<dbReference type="EC" id="6.3.2.5" evidence="3"/>
<dbReference type="Pfam" id="PF02441">
    <property type="entry name" value="Flavoprotein"/>
    <property type="match status" value="1"/>
</dbReference>
<feature type="domain" description="DNA/pantothenate metabolism flavoprotein C-terminal" evidence="6">
    <location>
        <begin position="187"/>
        <end position="397"/>
    </location>
</feature>
<keyword evidence="3 4" id="KW-0285">Flavoprotein</keyword>
<dbReference type="EC" id="4.1.1.36" evidence="3"/>
<gene>
    <name evidence="3 7" type="primary">coaBC</name>
    <name evidence="7" type="ORF">E4656_14825</name>
</gene>
<evidence type="ECO:0000259" key="5">
    <source>
        <dbReference type="Pfam" id="PF02441"/>
    </source>
</evidence>
<keyword evidence="3" id="KW-0479">Metal-binding</keyword>
<dbReference type="AlphaFoldDB" id="A0A4Z0W4K3"/>
<feature type="binding site" evidence="3">
    <location>
        <position position="341"/>
    </location>
    <ligand>
        <name>CTP</name>
        <dbReference type="ChEBI" id="CHEBI:37563"/>
    </ligand>
</feature>
<dbReference type="GO" id="GO:0004632">
    <property type="term" value="F:phosphopantothenate--cysteine ligase activity"/>
    <property type="evidence" value="ECO:0007669"/>
    <property type="project" value="UniProtKB-UniRule"/>
</dbReference>
<comment type="cofactor">
    <cofactor evidence="3">
        <name>Mg(2+)</name>
        <dbReference type="ChEBI" id="CHEBI:18420"/>
    </cofactor>
</comment>
<dbReference type="GO" id="GO:0004633">
    <property type="term" value="F:phosphopantothenoylcysteine decarboxylase activity"/>
    <property type="evidence" value="ECO:0007669"/>
    <property type="project" value="UniProtKB-UniRule"/>
</dbReference>
<evidence type="ECO:0000256" key="3">
    <source>
        <dbReference type="HAMAP-Rule" id="MF_02225"/>
    </source>
</evidence>
<keyword evidence="3 4" id="KW-0288">FMN</keyword>
<dbReference type="HAMAP" id="MF_02225">
    <property type="entry name" value="CoaBC"/>
    <property type="match status" value="1"/>
</dbReference>
<dbReference type="EMBL" id="SRMF01000007">
    <property type="protein sequence ID" value="TGG91671.1"/>
    <property type="molecule type" value="Genomic_DNA"/>
</dbReference>
<feature type="region of interest" description="Phosphopantothenoylcysteine decarboxylase" evidence="3">
    <location>
        <begin position="1"/>
        <end position="191"/>
    </location>
</feature>
<dbReference type="GO" id="GO:0046872">
    <property type="term" value="F:metal ion binding"/>
    <property type="evidence" value="ECO:0007669"/>
    <property type="project" value="UniProtKB-KW"/>
</dbReference>
<dbReference type="NCBIfam" id="TIGR00521">
    <property type="entry name" value="coaBC_dfp"/>
    <property type="match status" value="1"/>
</dbReference>
<comment type="catalytic activity">
    <reaction evidence="3 4">
        <text>N-[(R)-4-phosphopantothenoyl]-L-cysteine + H(+) = (R)-4'-phosphopantetheine + CO2</text>
        <dbReference type="Rhea" id="RHEA:16793"/>
        <dbReference type="ChEBI" id="CHEBI:15378"/>
        <dbReference type="ChEBI" id="CHEBI:16526"/>
        <dbReference type="ChEBI" id="CHEBI:59458"/>
        <dbReference type="ChEBI" id="CHEBI:61723"/>
        <dbReference type="EC" id="4.1.1.36"/>
    </reaction>
</comment>
<dbReference type="GO" id="GO:0015937">
    <property type="term" value="P:coenzyme A biosynthetic process"/>
    <property type="evidence" value="ECO:0007669"/>
    <property type="project" value="UniProtKB-UniRule"/>
</dbReference>
<dbReference type="Gene3D" id="3.40.50.10300">
    <property type="entry name" value="CoaB-like"/>
    <property type="match status" value="1"/>
</dbReference>
<comment type="pathway">
    <text evidence="3 4">Cofactor biosynthesis; coenzyme A biosynthesis; CoA from (R)-pantothenate: step 3/5.</text>
</comment>
<dbReference type="UniPathway" id="UPA00241">
    <property type="reaction ID" value="UER00353"/>
</dbReference>
<dbReference type="SUPFAM" id="SSF102645">
    <property type="entry name" value="CoaB-like"/>
    <property type="match status" value="1"/>
</dbReference>
<protein>
    <recommendedName>
        <fullName evidence="3">Coenzyme A biosynthesis bifunctional protein CoaBC</fullName>
    </recommendedName>
    <alternativeName>
        <fullName evidence="3">DNA/pantothenate metabolism flavoprotein</fullName>
    </alternativeName>
    <alternativeName>
        <fullName evidence="3">Phosphopantothenoylcysteine synthetase/decarboxylase</fullName>
        <shortName evidence="3">PPCS-PPCDC</shortName>
    </alternativeName>
    <domain>
        <recommendedName>
            <fullName evidence="3">Phosphopantothenoylcysteine decarboxylase</fullName>
            <shortName evidence="3">PPC decarboxylase</shortName>
            <shortName evidence="3">PPC-DC</shortName>
            <ecNumber evidence="3">4.1.1.36</ecNumber>
        </recommendedName>
        <alternativeName>
            <fullName evidence="3">CoaC</fullName>
        </alternativeName>
    </domain>
    <domain>
        <recommendedName>
            <fullName evidence="3">Phosphopantothenate--cysteine ligase</fullName>
            <ecNumber evidence="3">6.3.2.5</ecNumber>
        </recommendedName>
        <alternativeName>
            <fullName evidence="3">CoaB</fullName>
        </alternativeName>
        <alternativeName>
            <fullName evidence="3">Phosphopantothenoylcysteine synthetase</fullName>
            <shortName evidence="3">PPC synthetase</shortName>
            <shortName evidence="3">PPC-S</shortName>
        </alternativeName>
    </domain>
</protein>
<dbReference type="SUPFAM" id="SSF52507">
    <property type="entry name" value="Homo-oligomeric flavin-containing Cys decarboxylases, HFCD"/>
    <property type="match status" value="1"/>
</dbReference>
<comment type="catalytic activity">
    <reaction evidence="3 4">
        <text>(R)-4'-phosphopantothenate + L-cysteine + CTP = N-[(R)-4-phosphopantothenoyl]-L-cysteine + CMP + diphosphate + H(+)</text>
        <dbReference type="Rhea" id="RHEA:19397"/>
        <dbReference type="ChEBI" id="CHEBI:10986"/>
        <dbReference type="ChEBI" id="CHEBI:15378"/>
        <dbReference type="ChEBI" id="CHEBI:33019"/>
        <dbReference type="ChEBI" id="CHEBI:35235"/>
        <dbReference type="ChEBI" id="CHEBI:37563"/>
        <dbReference type="ChEBI" id="CHEBI:59458"/>
        <dbReference type="ChEBI" id="CHEBI:60377"/>
        <dbReference type="EC" id="6.3.2.5"/>
    </reaction>
</comment>
<accession>A0A4Z0W4K3</accession>
<dbReference type="RefSeq" id="WP_135484082.1">
    <property type="nucleotide sequence ID" value="NZ_SRMF01000007.1"/>
</dbReference>
<comment type="pathway">
    <text evidence="3 4">Cofactor biosynthesis; coenzyme A biosynthesis; CoA from (R)-pantothenate: step 2/5.</text>
</comment>
<organism evidence="7 8">
    <name type="scientific">Natronospirillum operosum</name>
    <dbReference type="NCBI Taxonomy" id="2759953"/>
    <lineage>
        <taxon>Bacteria</taxon>
        <taxon>Pseudomonadati</taxon>
        <taxon>Pseudomonadota</taxon>
        <taxon>Gammaproteobacteria</taxon>
        <taxon>Oceanospirillales</taxon>
        <taxon>Natronospirillaceae</taxon>
        <taxon>Natronospirillum</taxon>
    </lineage>
</organism>
<feature type="domain" description="Flavoprotein" evidence="5">
    <location>
        <begin position="7"/>
        <end position="179"/>
    </location>
</feature>
<feature type="binding site" evidence="3">
    <location>
        <position position="290"/>
    </location>
    <ligand>
        <name>CTP</name>
        <dbReference type="ChEBI" id="CHEBI:37563"/>
    </ligand>
</feature>
<feature type="binding site" evidence="3">
    <location>
        <position position="345"/>
    </location>
    <ligand>
        <name>CTP</name>
        <dbReference type="ChEBI" id="CHEBI:37563"/>
    </ligand>
</feature>
<dbReference type="GO" id="GO:0015941">
    <property type="term" value="P:pantothenate catabolic process"/>
    <property type="evidence" value="ECO:0007669"/>
    <property type="project" value="InterPro"/>
</dbReference>
<dbReference type="Pfam" id="PF04127">
    <property type="entry name" value="DFP"/>
    <property type="match status" value="1"/>
</dbReference>
<dbReference type="OrthoDB" id="9802554at2"/>
<evidence type="ECO:0000313" key="8">
    <source>
        <dbReference type="Proteomes" id="UP000297475"/>
    </source>
</evidence>
<keyword evidence="3" id="KW-0460">Magnesium</keyword>
<sequence>MSLQGQHILLGISGGIAAYKSAELARLLIKAGAEVQVVMTPGAQAFIAPLTFQALTGRPVRTDLLDEQAEQGMGHIELARWADRVLLAPATANLLARVRAGMADDLLTTVILATPAPLAIAPAMNQQMWANVATQANVQALTELYDPLWIGPDSGDQACGDVGAGRMSEPAAIVNTLLQTDSQTSDWAGRRVVITAGPTREAIDPVRYLTNHSSGRMGYALAQAAARRGAEVVLISGPVSLPTPAGVRRVDVTSAEEMWAAARTEAAGADLFVGAAAVADYRVDSVAEQKQKKQGRDGQWQLTLVENPDIIQGVAAMDQRPARVVGFAAETRDVETYARDKLARKKLDWIVANDVSRSDIGFNSTDNEVMVFGRDNQRYDMGRQPKSVLADALLDLFARAD</sequence>
<proteinExistence type="inferred from homology"/>
<feature type="binding site" evidence="3">
    <location>
        <begin position="308"/>
        <end position="311"/>
    </location>
    <ligand>
        <name>CTP</name>
        <dbReference type="ChEBI" id="CHEBI:37563"/>
    </ligand>
</feature>
<feature type="active site" description="Proton donor" evidence="3">
    <location>
        <position position="159"/>
    </location>
</feature>
<dbReference type="InterPro" id="IPR035929">
    <property type="entry name" value="CoaB-like_sf"/>
</dbReference>
<feature type="binding site" evidence="3">
    <location>
        <position position="327"/>
    </location>
    <ligand>
        <name>CTP</name>
        <dbReference type="ChEBI" id="CHEBI:37563"/>
    </ligand>
</feature>
<comment type="function">
    <text evidence="4">Catalyzes two steps in the biosynthesis of coenzyme A. In the first step cysteine is conjugated to 4'-phosphopantothenate to form 4-phosphopantothenoylcysteine, in the latter compound is decarboxylated to form 4'-phosphopantotheine.</text>
</comment>
<comment type="similarity">
    <text evidence="3 4">In the N-terminal section; belongs to the HFCD (homo-oligomeric flavin containing Cys decarboxylase) superfamily.</text>
</comment>
<name>A0A4Z0W4K3_9GAMM</name>
<keyword evidence="3" id="KW-0511">Multifunctional enzyme</keyword>
<comment type="cofactor">
    <cofactor evidence="3">
        <name>FMN</name>
        <dbReference type="ChEBI" id="CHEBI:58210"/>
    </cofactor>
    <text evidence="3">Binds 1 FMN per subunit.</text>
</comment>
<keyword evidence="8" id="KW-1185">Reference proteome</keyword>
<dbReference type="PANTHER" id="PTHR14359:SF6">
    <property type="entry name" value="PHOSPHOPANTOTHENOYLCYSTEINE DECARBOXYLASE"/>
    <property type="match status" value="1"/>
</dbReference>
<comment type="similarity">
    <text evidence="3 4">In the C-terminal section; belongs to the PPC synthetase family.</text>
</comment>
<keyword evidence="3 4" id="KW-0436">Ligase</keyword>
<reference evidence="7 8" key="1">
    <citation type="submission" date="2019-04" db="EMBL/GenBank/DDBJ databases">
        <title>Natronospirillum operosus gen. nov., sp. nov., a haloalkaliphilic satellite isolated from decaying biomass of laboratory culture of cyanobacterium Geitlerinema sp. and proposal of Natronospirillaceae fam. nov. and Saccharospirillaceae fam. nov.</title>
        <authorList>
            <person name="Kevbrin V."/>
            <person name="Boltyanskaya Y."/>
            <person name="Koziaeva V."/>
            <person name="Grouzdev D.S."/>
            <person name="Park M."/>
            <person name="Cho J."/>
        </authorList>
    </citation>
    <scope>NUCLEOTIDE SEQUENCE [LARGE SCALE GENOMIC DNA]</scope>
    <source>
        <strain evidence="7 8">G-116</strain>
    </source>
</reference>
<dbReference type="GO" id="GO:0071513">
    <property type="term" value="C:phosphopantothenoylcysteine decarboxylase complex"/>
    <property type="evidence" value="ECO:0007669"/>
    <property type="project" value="TreeGrafter"/>
</dbReference>
<dbReference type="InterPro" id="IPR007085">
    <property type="entry name" value="DNA/pantothenate-metab_flavo_C"/>
</dbReference>
<evidence type="ECO:0000313" key="7">
    <source>
        <dbReference type="EMBL" id="TGG91671.1"/>
    </source>
</evidence>
<dbReference type="PANTHER" id="PTHR14359">
    <property type="entry name" value="HOMO-OLIGOMERIC FLAVIN CONTAINING CYS DECARBOXYLASE FAMILY"/>
    <property type="match status" value="1"/>
</dbReference>
<evidence type="ECO:0000256" key="2">
    <source>
        <dbReference type="ARBA" id="ARBA00023239"/>
    </source>
</evidence>
<dbReference type="Gene3D" id="3.40.50.1950">
    <property type="entry name" value="Flavin prenyltransferase-like"/>
    <property type="match status" value="1"/>
</dbReference>